<sequence length="186" mass="21563">MPTLPNIALTGKLRAGKDTVAEYLIERCGYARYAFGDGVKDDFHRDNPAVPRHPKPRAAYQEHGQTMRERYGHDVWVVRTMSQIAARKDGRPIVITDVRQPNELIWVKSSGYVVIRVNATDGLRILRAVESRDHFHYADLMHETEKHIDSFAVDYEIDNNGDLFDLYEQIDDIIVRARREHRNHLV</sequence>
<reference evidence="1 2" key="1">
    <citation type="journal article" date="2016" name="Genome Announc.">
        <title>Paenibacillus larvae Phage Tripp Genome Has 378-Base-Pair Terminal Repeats.</title>
        <authorList>
            <person name="Abraham J."/>
            <person name="Bousquet A.C."/>
            <person name="Bruff E."/>
            <person name="Carson N."/>
            <person name="Clark A."/>
            <person name="Connell A."/>
            <person name="Davis Z."/>
            <person name="Dums J."/>
            <person name="Everington C."/>
            <person name="Groth A."/>
            <person name="Hawes N."/>
            <person name="McArthur N."/>
            <person name="McKenney C."/>
            <person name="Oufkir A."/>
            <person name="Pearce B."/>
            <person name="Rampal S."/>
            <person name="Rozier H."/>
            <person name="Schaff J."/>
            <person name="Slehria T."/>
            <person name="Carson S."/>
            <person name="Miller E.S."/>
        </authorList>
    </citation>
    <scope>NUCLEOTIDE SEQUENCE [LARGE SCALE GENOMIC DNA]</scope>
</reference>
<evidence type="ECO:0000313" key="2">
    <source>
        <dbReference type="Proteomes" id="UP000204254"/>
    </source>
</evidence>
<dbReference type="Proteomes" id="UP000204254">
    <property type="component" value="Segment"/>
</dbReference>
<dbReference type="SUPFAM" id="SSF52540">
    <property type="entry name" value="P-loop containing nucleoside triphosphate hydrolases"/>
    <property type="match status" value="1"/>
</dbReference>
<organism evidence="1 2">
    <name type="scientific">Paenibacillus phage Tripp</name>
    <dbReference type="NCBI Taxonomy" id="1718161"/>
    <lineage>
        <taxon>Viruses</taxon>
        <taxon>Duplodnaviria</taxon>
        <taxon>Heunggongvirae</taxon>
        <taxon>Uroviricota</taxon>
        <taxon>Caudoviricetes</taxon>
        <taxon>Halcyonevirus</taxon>
        <taxon>Halcyonevirus tripp</taxon>
    </lineage>
</organism>
<evidence type="ECO:0000313" key="1">
    <source>
        <dbReference type="EMBL" id="ALH46453.1"/>
    </source>
</evidence>
<dbReference type="PANTHER" id="PTHR41930:SF1">
    <property type="entry name" value="DEPHOSPHO-COA KINASE"/>
    <property type="match status" value="1"/>
</dbReference>
<dbReference type="OrthoDB" id="9152at10239"/>
<dbReference type="InterPro" id="IPR027417">
    <property type="entry name" value="P-loop_NTPase"/>
</dbReference>
<dbReference type="Gene3D" id="3.40.50.300">
    <property type="entry name" value="P-loop containing nucleotide triphosphate hydrolases"/>
    <property type="match status" value="1"/>
</dbReference>
<gene>
    <name evidence="1" type="ORF">TRIPP_80</name>
</gene>
<dbReference type="RefSeq" id="YP_009210600.1">
    <property type="nucleotide sequence ID" value="NC_028930.1"/>
</dbReference>
<dbReference type="KEGG" id="vg:26637038"/>
<dbReference type="Pfam" id="PF13238">
    <property type="entry name" value="AAA_18"/>
    <property type="match status" value="1"/>
</dbReference>
<dbReference type="GeneID" id="26637038"/>
<proteinExistence type="predicted"/>
<dbReference type="EMBL" id="KT755656">
    <property type="protein sequence ID" value="ALH46453.1"/>
    <property type="molecule type" value="Genomic_DNA"/>
</dbReference>
<protein>
    <submittedName>
        <fullName evidence="1">ATPase-like protein</fullName>
    </submittedName>
</protein>
<name>A0A0N9SJZ0_9CAUD</name>
<dbReference type="PANTHER" id="PTHR41930">
    <property type="entry name" value="UPF0200 PROTEIN MJ1399"/>
    <property type="match status" value="1"/>
</dbReference>
<accession>A0A0N9SJZ0</accession>
<keyword evidence="2" id="KW-1185">Reference proteome</keyword>